<evidence type="ECO:0000256" key="3">
    <source>
        <dbReference type="ARBA" id="ARBA00012347"/>
    </source>
</evidence>
<dbReference type="PANTHER" id="PTHR13325">
    <property type="entry name" value="PROTEASE M50 MEMBRANE-BOUND TRANSCRIPTION FACTOR SITE 2 PROTEASE"/>
    <property type="match status" value="1"/>
</dbReference>
<evidence type="ECO:0000313" key="12">
    <source>
        <dbReference type="EMBL" id="KAI6651595.1"/>
    </source>
</evidence>
<feature type="transmembrane region" description="Helical" evidence="10">
    <location>
        <begin position="449"/>
        <end position="471"/>
    </location>
</feature>
<feature type="transmembrane region" description="Helical" evidence="10">
    <location>
        <begin position="121"/>
        <end position="144"/>
    </location>
</feature>
<name>A0AAV7JT34_9METZ</name>
<dbReference type="PRINTS" id="PR01000">
    <property type="entry name" value="SREBPS2PTASE"/>
</dbReference>
<comment type="caution">
    <text evidence="12">The sequence shown here is derived from an EMBL/GenBank/DDBJ whole genome shotgun (WGS) entry which is preliminary data.</text>
</comment>
<feature type="domain" description="Peptidase M50" evidence="11">
    <location>
        <begin position="124"/>
        <end position="225"/>
    </location>
</feature>
<accession>A0AAV7JT34</accession>
<protein>
    <recommendedName>
        <fullName evidence="4">Membrane-bound transcription factor site-2 protease</fullName>
        <ecNumber evidence="3">3.4.24.85</ecNumber>
    </recommendedName>
    <alternativeName>
        <fullName evidence="8">Endopeptidase S2P</fullName>
    </alternativeName>
</protein>
<comment type="catalytic activity">
    <reaction evidence="1">
        <text>Cleaves several transcription factors that are type-2 transmembrane proteins within membrane-spanning domains. Known substrates include sterol regulatory element-binding protein (SREBP) -1, SREBP-2 and forms of the transcriptional activator ATF6. SREBP-2 is cleaved at the site 477-DRSRILL-|-CVLTFLCLSFNPLTSLLQWGGA-505. The residues Asn-Pro, 11 residues distal to the site of cleavage in the membrane-spanning domain, are important for cleavage by S2P endopeptidase. Replacement of either of these residues does not prevent cleavage, but there is no cleavage if both of these residues are replaced.</text>
        <dbReference type="EC" id="3.4.24.85"/>
    </reaction>
</comment>
<dbReference type="AlphaFoldDB" id="A0AAV7JT34"/>
<evidence type="ECO:0000256" key="4">
    <source>
        <dbReference type="ARBA" id="ARBA00014400"/>
    </source>
</evidence>
<keyword evidence="6 10" id="KW-1133">Transmembrane helix</keyword>
<keyword evidence="13" id="KW-1185">Reference proteome</keyword>
<dbReference type="GO" id="GO:0031293">
    <property type="term" value="P:membrane protein intracellular domain proteolysis"/>
    <property type="evidence" value="ECO:0007669"/>
    <property type="project" value="TreeGrafter"/>
</dbReference>
<keyword evidence="12" id="KW-0645">Protease</keyword>
<dbReference type="EC" id="3.4.24.85" evidence="3"/>
<evidence type="ECO:0000256" key="2">
    <source>
        <dbReference type="ARBA" id="ARBA00004127"/>
    </source>
</evidence>
<proteinExistence type="predicted"/>
<feature type="transmembrane region" description="Helical" evidence="10">
    <location>
        <begin position="150"/>
        <end position="170"/>
    </location>
</feature>
<sequence>MFLNIAATVIGFWLFLNILDQLANYFSDKYRSLRETQQFTVTYGYFKLYSTHFNGLFSRLRKIFGPFLSPWFAFGSFLGCSFMILSVLLLSFVIASELTIEQPTQLLTPIVPGVNLPYHQLILYLVAILISAIFHEAGHGLAAVNENVKVNGVGVFCFIIYPAAFVDLCSEDLSTLTPRKRLRIYCAGICHNFILAVIAVIFLILAPYILSLFYSVSSGIYVMSVDTNSVLHNKVFPSDIIMQLNGCQTLSNSDYISCLREIITISQPGYCVDQSYIDEHEEIGEHSEDCCKDNIDSDLCFRIDGYVPPYRCMHARIVSQKQQCNSNTDCESTSKCSVPVLPEEDRLIRISLLGIAPSQDTLYLGTGYDLFYILSTSNYIPKSELCIPELPTFVETFLSMIVSISGALALLNSVPCYYLDGYWIFDTFLDAYCPFMFNKYNYRQMFCKIVYFSSTALLVVNLLLAIVKMALRS</sequence>
<evidence type="ECO:0000256" key="5">
    <source>
        <dbReference type="ARBA" id="ARBA00022692"/>
    </source>
</evidence>
<keyword evidence="7 10" id="KW-0472">Membrane</keyword>
<gene>
    <name evidence="12" type="ORF">LOD99_4846</name>
</gene>
<feature type="transmembrane region" description="Helical" evidence="10">
    <location>
        <begin position="392"/>
        <end position="411"/>
    </location>
</feature>
<dbReference type="InterPro" id="IPR001193">
    <property type="entry name" value="MBTPS2"/>
</dbReference>
<dbReference type="GO" id="GO:0016020">
    <property type="term" value="C:membrane"/>
    <property type="evidence" value="ECO:0007669"/>
    <property type="project" value="InterPro"/>
</dbReference>
<feature type="transmembrane region" description="Helical" evidence="10">
    <location>
        <begin position="182"/>
        <end position="206"/>
    </location>
</feature>
<dbReference type="InterPro" id="IPR008915">
    <property type="entry name" value="Peptidase_M50"/>
</dbReference>
<dbReference type="GO" id="GO:0004222">
    <property type="term" value="F:metalloendopeptidase activity"/>
    <property type="evidence" value="ECO:0007669"/>
    <property type="project" value="InterPro"/>
</dbReference>
<evidence type="ECO:0000256" key="1">
    <source>
        <dbReference type="ARBA" id="ARBA00001350"/>
    </source>
</evidence>
<evidence type="ECO:0000256" key="9">
    <source>
        <dbReference type="ARBA" id="ARBA00045828"/>
    </source>
</evidence>
<evidence type="ECO:0000259" key="11">
    <source>
        <dbReference type="Pfam" id="PF02163"/>
    </source>
</evidence>
<comment type="subcellular location">
    <subcellularLocation>
        <location evidence="2">Endomembrane system</location>
        <topology evidence="2">Multi-pass membrane protein</topology>
    </subcellularLocation>
</comment>
<dbReference type="EMBL" id="JAKMXF010000302">
    <property type="protein sequence ID" value="KAI6651595.1"/>
    <property type="molecule type" value="Genomic_DNA"/>
</dbReference>
<organism evidence="12 13">
    <name type="scientific">Oopsacas minuta</name>
    <dbReference type="NCBI Taxonomy" id="111878"/>
    <lineage>
        <taxon>Eukaryota</taxon>
        <taxon>Metazoa</taxon>
        <taxon>Porifera</taxon>
        <taxon>Hexactinellida</taxon>
        <taxon>Hexasterophora</taxon>
        <taxon>Lyssacinosida</taxon>
        <taxon>Leucopsacidae</taxon>
        <taxon>Oopsacas</taxon>
    </lineage>
</organism>
<feature type="transmembrane region" description="Helical" evidence="10">
    <location>
        <begin position="71"/>
        <end position="100"/>
    </location>
</feature>
<dbReference type="GO" id="GO:1905897">
    <property type="term" value="P:regulation of response to endoplasmic reticulum stress"/>
    <property type="evidence" value="ECO:0007669"/>
    <property type="project" value="TreeGrafter"/>
</dbReference>
<comment type="function">
    <text evidence="9">Zinc metalloprotease that mediates intramembrane proteolysis of proteins such as ATF6, ATF6B, SREBF1/SREBP1 and SREBF2/SREBP2. Catalyzes the second step in the proteolytic activation of the sterol regulatory element-binding proteins (SREBPs) SREBF1/SREBP1 and SREBF2/SREBP2: cleaves SREBPs within the first transmembrane segment, thereby releasing the N-terminal segment with a portion of the transmembrane segment attached. Mature N-terminal SREBP fragments shuttle to the nucleus and activate gene transcription. Also mediates the second step in the proteolytic activation of the cyclic AMP-dependent transcription factor ATF-6 (ATF6 and ATF6B). Involved in intramembrane proteolysis during bone formation. In astrocytes and osteoblasts, upon DNA damage and ER stress, mediates the second step of the regulated intramembrane proteolytic activation of the transcription factor CREB3L1, leading to the inhibition of cell-cycle progression.</text>
</comment>
<evidence type="ECO:0000313" key="13">
    <source>
        <dbReference type="Proteomes" id="UP001165289"/>
    </source>
</evidence>
<reference evidence="12 13" key="1">
    <citation type="journal article" date="2023" name="BMC Biol.">
        <title>The compact genome of the sponge Oopsacas minuta (Hexactinellida) is lacking key metazoan core genes.</title>
        <authorList>
            <person name="Santini S."/>
            <person name="Schenkelaars Q."/>
            <person name="Jourda C."/>
            <person name="Duchesne M."/>
            <person name="Belahbib H."/>
            <person name="Rocher C."/>
            <person name="Selva M."/>
            <person name="Riesgo A."/>
            <person name="Vervoort M."/>
            <person name="Leys S.P."/>
            <person name="Kodjabachian L."/>
            <person name="Le Bivic A."/>
            <person name="Borchiellini C."/>
            <person name="Claverie J.M."/>
            <person name="Renard E."/>
        </authorList>
    </citation>
    <scope>NUCLEOTIDE SEQUENCE [LARGE SCALE GENOMIC DNA]</scope>
    <source>
        <strain evidence="12">SPO-2</strain>
    </source>
</reference>
<dbReference type="PANTHER" id="PTHR13325:SF3">
    <property type="entry name" value="MEMBRANE-BOUND TRANSCRIPTION FACTOR SITE-2 PROTEASE"/>
    <property type="match status" value="1"/>
</dbReference>
<dbReference type="Proteomes" id="UP001165289">
    <property type="component" value="Unassembled WGS sequence"/>
</dbReference>
<evidence type="ECO:0000256" key="10">
    <source>
        <dbReference type="SAM" id="Phobius"/>
    </source>
</evidence>
<evidence type="ECO:0000256" key="8">
    <source>
        <dbReference type="ARBA" id="ARBA00032658"/>
    </source>
</evidence>
<keyword evidence="5 10" id="KW-0812">Transmembrane</keyword>
<evidence type="ECO:0000256" key="7">
    <source>
        <dbReference type="ARBA" id="ARBA00023136"/>
    </source>
</evidence>
<keyword evidence="12" id="KW-0378">Hydrolase</keyword>
<dbReference type="Pfam" id="PF02163">
    <property type="entry name" value="Peptidase_M50"/>
    <property type="match status" value="1"/>
</dbReference>
<evidence type="ECO:0000256" key="6">
    <source>
        <dbReference type="ARBA" id="ARBA00022989"/>
    </source>
</evidence>
<dbReference type="GO" id="GO:0005737">
    <property type="term" value="C:cytoplasm"/>
    <property type="evidence" value="ECO:0007669"/>
    <property type="project" value="TreeGrafter"/>
</dbReference>
<dbReference type="GO" id="GO:0012505">
    <property type="term" value="C:endomembrane system"/>
    <property type="evidence" value="ECO:0007669"/>
    <property type="project" value="UniProtKB-SubCell"/>
</dbReference>